<comment type="similarity">
    <text evidence="1 2">Belongs to the complex I subunit 6 family.</text>
</comment>
<dbReference type="GO" id="GO:0048038">
    <property type="term" value="F:quinone binding"/>
    <property type="evidence" value="ECO:0007669"/>
    <property type="project" value="UniProtKB-UniRule"/>
</dbReference>
<protein>
    <recommendedName>
        <fullName evidence="2">NADH-quinone oxidoreductase subunit J</fullName>
        <ecNumber evidence="2">7.1.1.-</ecNumber>
    </recommendedName>
</protein>
<sequence length="216" mass="23100">MTGLLTEASLNRAQVHCGGGTVFGEIFFLYCAFVITVCGVLAISLRNPIHCVLLVLLLFFHMAAVYLTLQAEFLAAIQIIVYAGAILVMYLFVLFLVNLQRELRLPALTPKPIVGYALAAALCGGMLWGVAGFVPGGKGQWPLEALREVTHTKALSRELFTNHFLSLEIAGVLLLVALVAALTLARRQPVCTPAPAQAENKARPCVIGNKDQGGAA</sequence>
<name>A0A212J549_9BACT</name>
<feature type="transmembrane region" description="Helical" evidence="2">
    <location>
        <begin position="75"/>
        <end position="97"/>
    </location>
</feature>
<dbReference type="InterPro" id="IPR001457">
    <property type="entry name" value="NADH_UbQ/plastoQ_OxRdtase_su6"/>
</dbReference>
<comment type="function">
    <text evidence="2">NDH-1 shuttles electrons from NADH, via FMN and iron-sulfur (Fe-S) centers, to quinones in the respiratory chain. Couples the redox reaction to proton translocation (for every two electrons transferred, four hydrogen ions are translocated across the cytoplasmic membrane), and thus conserves the redox energy in a proton gradient.</text>
</comment>
<dbReference type="RefSeq" id="WP_227117721.1">
    <property type="nucleotide sequence ID" value="NZ_LT598928.1"/>
</dbReference>
<dbReference type="PANTHER" id="PTHR33269">
    <property type="entry name" value="NADH-UBIQUINONE OXIDOREDUCTASE CHAIN 6"/>
    <property type="match status" value="1"/>
</dbReference>
<reference evidence="3" key="1">
    <citation type="submission" date="2016-04" db="EMBL/GenBank/DDBJ databases">
        <authorList>
            <person name="Evans L.H."/>
            <person name="Alamgir A."/>
            <person name="Owens N."/>
            <person name="Weber N.D."/>
            <person name="Virtaneva K."/>
            <person name="Barbian K."/>
            <person name="Babar A."/>
            <person name="Rosenke K."/>
        </authorList>
    </citation>
    <scope>NUCLEOTIDE SEQUENCE</scope>
    <source>
        <strain evidence="3">92-2</strain>
    </source>
</reference>
<comment type="subcellular location">
    <subcellularLocation>
        <location evidence="2">Cell membrane</location>
        <topology evidence="2">Multi-pass membrane protein</topology>
    </subcellularLocation>
</comment>
<keyword evidence="2" id="KW-1133">Transmembrane helix</keyword>
<dbReference type="Gene3D" id="1.20.120.1200">
    <property type="entry name" value="NADH-ubiquinone/plastoquinone oxidoreductase chain 6, subunit NuoJ"/>
    <property type="match status" value="1"/>
</dbReference>
<dbReference type="EC" id="7.1.1.-" evidence="2"/>
<keyword evidence="2" id="KW-0472">Membrane</keyword>
<keyword evidence="3" id="KW-0830">Ubiquinone</keyword>
<dbReference type="Pfam" id="PF00499">
    <property type="entry name" value="Oxidored_q3"/>
    <property type="match status" value="1"/>
</dbReference>
<gene>
    <name evidence="3" type="ORF">KM92DES2_10549</name>
</gene>
<dbReference type="PANTHER" id="PTHR33269:SF17">
    <property type="entry name" value="NADH-UBIQUINONE OXIDOREDUCTASE CHAIN 6"/>
    <property type="match status" value="1"/>
</dbReference>
<keyword evidence="2" id="KW-0874">Quinone</keyword>
<keyword evidence="2" id="KW-0520">NAD</keyword>
<dbReference type="InterPro" id="IPR042106">
    <property type="entry name" value="Nuo/plastoQ_OxRdtase_6_NuoJ"/>
</dbReference>
<feature type="transmembrane region" description="Helical" evidence="2">
    <location>
        <begin position="164"/>
        <end position="185"/>
    </location>
</feature>
<evidence type="ECO:0000256" key="1">
    <source>
        <dbReference type="ARBA" id="ARBA00005698"/>
    </source>
</evidence>
<keyword evidence="2" id="KW-1003">Cell membrane</keyword>
<dbReference type="GO" id="GO:0008137">
    <property type="term" value="F:NADH dehydrogenase (ubiquinone) activity"/>
    <property type="evidence" value="ECO:0007669"/>
    <property type="project" value="UniProtKB-UniRule"/>
</dbReference>
<evidence type="ECO:0000256" key="2">
    <source>
        <dbReference type="RuleBase" id="RU004429"/>
    </source>
</evidence>
<accession>A0A212J549</accession>
<dbReference type="EMBL" id="FLUP01000001">
    <property type="protein sequence ID" value="SBV94592.1"/>
    <property type="molecule type" value="Genomic_DNA"/>
</dbReference>
<dbReference type="GO" id="GO:0005886">
    <property type="term" value="C:plasma membrane"/>
    <property type="evidence" value="ECO:0007669"/>
    <property type="project" value="UniProtKB-SubCell"/>
</dbReference>
<organism evidence="3">
    <name type="scientific">uncultured Desulfovibrio sp</name>
    <dbReference type="NCBI Taxonomy" id="167968"/>
    <lineage>
        <taxon>Bacteria</taxon>
        <taxon>Pseudomonadati</taxon>
        <taxon>Thermodesulfobacteriota</taxon>
        <taxon>Desulfovibrionia</taxon>
        <taxon>Desulfovibrionales</taxon>
        <taxon>Desulfovibrionaceae</taxon>
        <taxon>Desulfovibrio</taxon>
        <taxon>environmental samples</taxon>
    </lineage>
</organism>
<evidence type="ECO:0000313" key="3">
    <source>
        <dbReference type="EMBL" id="SBV94592.1"/>
    </source>
</evidence>
<proteinExistence type="inferred from homology"/>
<feature type="transmembrane region" description="Helical" evidence="2">
    <location>
        <begin position="52"/>
        <end position="69"/>
    </location>
</feature>
<feature type="transmembrane region" description="Helical" evidence="2">
    <location>
        <begin position="113"/>
        <end position="134"/>
    </location>
</feature>
<dbReference type="AlphaFoldDB" id="A0A212J549"/>
<keyword evidence="2" id="KW-0812">Transmembrane</keyword>
<comment type="catalytic activity">
    <reaction evidence="2">
        <text>a quinone + NADH + 5 H(+)(in) = a quinol + NAD(+) + 4 H(+)(out)</text>
        <dbReference type="Rhea" id="RHEA:57888"/>
        <dbReference type="ChEBI" id="CHEBI:15378"/>
        <dbReference type="ChEBI" id="CHEBI:24646"/>
        <dbReference type="ChEBI" id="CHEBI:57540"/>
        <dbReference type="ChEBI" id="CHEBI:57945"/>
        <dbReference type="ChEBI" id="CHEBI:132124"/>
    </reaction>
</comment>
<feature type="transmembrane region" description="Helical" evidence="2">
    <location>
        <begin position="26"/>
        <end position="45"/>
    </location>
</feature>